<protein>
    <submittedName>
        <fullName evidence="3">Uncharacterized protein</fullName>
    </submittedName>
</protein>
<comment type="caution">
    <text evidence="3">The sequence shown here is derived from an EMBL/GenBank/DDBJ whole genome shotgun (WGS) entry which is preliminary data.</text>
</comment>
<name>A0ABU5IN81_9BURK</name>
<evidence type="ECO:0000256" key="2">
    <source>
        <dbReference type="SAM" id="MobiDB-lite"/>
    </source>
</evidence>
<keyword evidence="4" id="KW-1185">Reference proteome</keyword>
<dbReference type="EMBL" id="JAXOJX010000065">
    <property type="protein sequence ID" value="MDZ5460319.1"/>
    <property type="molecule type" value="Genomic_DNA"/>
</dbReference>
<feature type="coiled-coil region" evidence="1">
    <location>
        <begin position="276"/>
        <end position="331"/>
    </location>
</feature>
<gene>
    <name evidence="3" type="ORF">SM757_27440</name>
</gene>
<feature type="coiled-coil region" evidence="1">
    <location>
        <begin position="378"/>
        <end position="405"/>
    </location>
</feature>
<feature type="compositionally biased region" description="Low complexity" evidence="2">
    <location>
        <begin position="749"/>
        <end position="758"/>
    </location>
</feature>
<proteinExistence type="predicted"/>
<reference evidence="3 4" key="1">
    <citation type="submission" date="2023-11" db="EMBL/GenBank/DDBJ databases">
        <title>Draft genome of Azohydromonas lata strain H1 (DSM1123), a polyhydroxyalkanoate producer.</title>
        <authorList>
            <person name="Traversa D."/>
            <person name="D'Addabbo P."/>
            <person name="Pazzani C."/>
            <person name="Manzari C."/>
            <person name="Chiara M."/>
            <person name="Scrascia M."/>
        </authorList>
    </citation>
    <scope>NUCLEOTIDE SEQUENCE [LARGE SCALE GENOMIC DNA]</scope>
    <source>
        <strain evidence="3 4">H1</strain>
    </source>
</reference>
<dbReference type="RefSeq" id="WP_322467816.1">
    <property type="nucleotide sequence ID" value="NZ_JAXOJX010000065.1"/>
</dbReference>
<evidence type="ECO:0000256" key="1">
    <source>
        <dbReference type="SAM" id="Coils"/>
    </source>
</evidence>
<accession>A0ABU5IN81</accession>
<keyword evidence="1" id="KW-0175">Coiled coil</keyword>
<feature type="region of interest" description="Disordered" evidence="2">
    <location>
        <begin position="714"/>
        <end position="783"/>
    </location>
</feature>
<sequence>MTALCITGAQTPELKAVESLLLHAGMAPAKAVQRQTSIDFAAWHKQVLGSDQLSRWNNGTNPSIGRLWEQVAGDLFLANMGEPQWGWAESQSAALLDYWAGFDSSVRFLLICQSPEQAILEQLAVDASRDDIEAKLSEWHDLHTAMLEFHQRQPSRSLMVWAESCTRQPASLLKHCAQRWRLKLDPACAPLSDIVESGRLISVLGNFIAGHFIDNHPATQQLKEHLSLCMEKLEEQGTHKDSQEVNLLHRLLDEYRSLQSGSFHAPENLAEQTLHDDALQSQLHEAQQENASLKEKLEATVAALDSASRDLAEQRETHDAIIDALRQSQEENASRLAEEIQARNILLSQREVDTQRQSDASARIRDVVQENDLLLSQLHQVQEALDECLRQNQDAQNQLLLANARWQRMLKRNPLYSDFERIDRLQAGSGPDQRLMWRVYGLTIGARIINQLDFSTVVEGGMAGVVFSKEAANSGALLRWPGLGEQSDEVLILPRGDKDVIRTRAATIEELSTSDAQLVWRVPALLLPQLNEGEAPLAAALKGLQEAARRIVVPLRYDEVVLKREQVNPDYEHLWFVLKNTEIHGHHHGDLEFRLGCADVHGGNFGSKPKLEFPQSTSTALEKWYAESNDDFGLKLELRFLLPNQFDIGVWKSLSQHDQQLIKALLRAVPRIISSMTGNGIQFKREPELWQNMAVQMVRALTIQSNPLLPQRATTTEADKPQDTAPTEAPIAVPAPKAYKASATKKSKSSATASLAKLEPATPAPEIKPVSKTKRRTSTAPAA</sequence>
<organism evidence="3 4">
    <name type="scientific">Azohydromonas lata</name>
    <dbReference type="NCBI Taxonomy" id="45677"/>
    <lineage>
        <taxon>Bacteria</taxon>
        <taxon>Pseudomonadati</taxon>
        <taxon>Pseudomonadota</taxon>
        <taxon>Betaproteobacteria</taxon>
        <taxon>Burkholderiales</taxon>
        <taxon>Sphaerotilaceae</taxon>
        <taxon>Azohydromonas</taxon>
    </lineage>
</organism>
<dbReference type="Proteomes" id="UP001293718">
    <property type="component" value="Unassembled WGS sequence"/>
</dbReference>
<evidence type="ECO:0000313" key="3">
    <source>
        <dbReference type="EMBL" id="MDZ5460319.1"/>
    </source>
</evidence>
<evidence type="ECO:0000313" key="4">
    <source>
        <dbReference type="Proteomes" id="UP001293718"/>
    </source>
</evidence>